<keyword evidence="7" id="KW-0812">Transmembrane</keyword>
<feature type="transmembrane region" description="Helical" evidence="7">
    <location>
        <begin position="59"/>
        <end position="83"/>
    </location>
</feature>
<feature type="transmembrane region" description="Helical" evidence="7">
    <location>
        <begin position="133"/>
        <end position="157"/>
    </location>
</feature>
<keyword evidence="3" id="KW-0479">Metal-binding</keyword>
<evidence type="ECO:0000256" key="1">
    <source>
        <dbReference type="ARBA" id="ARBA00022448"/>
    </source>
</evidence>
<evidence type="ECO:0000313" key="9">
    <source>
        <dbReference type="EMBL" id="MBQ0961597.1"/>
    </source>
</evidence>
<keyword evidence="10" id="KW-1185">Reference proteome</keyword>
<evidence type="ECO:0000256" key="3">
    <source>
        <dbReference type="ARBA" id="ARBA00022723"/>
    </source>
</evidence>
<feature type="domain" description="4Fe-4S ferredoxin-type" evidence="8">
    <location>
        <begin position="70"/>
        <end position="107"/>
    </location>
</feature>
<keyword evidence="6" id="KW-0411">Iron-sulfur</keyword>
<keyword evidence="7" id="KW-0472">Membrane</keyword>
<dbReference type="GO" id="GO:0051539">
    <property type="term" value="F:4 iron, 4 sulfur cluster binding"/>
    <property type="evidence" value="ECO:0007669"/>
    <property type="project" value="UniProtKB-KW"/>
</dbReference>
<organism evidence="9 10">
    <name type="scientific">Ideonella aquatica</name>
    <dbReference type="NCBI Taxonomy" id="2824119"/>
    <lineage>
        <taxon>Bacteria</taxon>
        <taxon>Pseudomonadati</taxon>
        <taxon>Pseudomonadota</taxon>
        <taxon>Betaproteobacteria</taxon>
        <taxon>Burkholderiales</taxon>
        <taxon>Sphaerotilaceae</taxon>
        <taxon>Ideonella</taxon>
    </lineage>
</organism>
<sequence length="310" mass="34926">MPPRHRRLFQLAFFALFLIAPALDWLRFDLHEAQLWFLGQRWTLGIDDFRAGRIDATQAALGILLKGFLPGLLAVAAFLAVAWRWGRVYCGWLCPHFSIVELLNATLHRACAKWSLWDRSATPRDDRPADARWWPVFFLLSALCGALWAITLLSYLLPPAEVWGGLVHGTLTPNQARFLAIATAVFTAEFVLARHLFCRFGCAVGLFQSLVWMANPKGLVVAFDRAKARDCQGCATQRFGQGAACDRGCPMRLHPRDIKRRMFSCVQCGQCLQACDESQSARGRAPVLEWRIGADAVRETLRQRREDRGA</sequence>
<reference evidence="9" key="1">
    <citation type="submission" date="2021-04" db="EMBL/GenBank/DDBJ databases">
        <title>The genome sequence of Ideonella sp. 4Y11.</title>
        <authorList>
            <person name="Liu Y."/>
        </authorList>
    </citation>
    <scope>NUCLEOTIDE SEQUENCE</scope>
    <source>
        <strain evidence="9">4Y11</strain>
    </source>
</reference>
<keyword evidence="7" id="KW-1133">Transmembrane helix</keyword>
<gene>
    <name evidence="9" type="ORF">KAK06_21840</name>
</gene>
<evidence type="ECO:0000256" key="4">
    <source>
        <dbReference type="ARBA" id="ARBA00022982"/>
    </source>
</evidence>
<keyword evidence="1" id="KW-0813">Transport</keyword>
<comment type="caution">
    <text evidence="9">The sequence shown here is derived from an EMBL/GenBank/DDBJ whole genome shotgun (WGS) entry which is preliminary data.</text>
</comment>
<dbReference type="PANTHER" id="PTHR30176">
    <property type="entry name" value="FERREDOXIN-TYPE PROTEIN NAPH"/>
    <property type="match status" value="1"/>
</dbReference>
<dbReference type="PANTHER" id="PTHR30176:SF3">
    <property type="entry name" value="FERREDOXIN-TYPE PROTEIN NAPH"/>
    <property type="match status" value="1"/>
</dbReference>
<dbReference type="InterPro" id="IPR017896">
    <property type="entry name" value="4Fe4S_Fe-S-bd"/>
</dbReference>
<feature type="transmembrane region" description="Helical" evidence="7">
    <location>
        <begin position="177"/>
        <end position="197"/>
    </location>
</feature>
<dbReference type="EMBL" id="JAGQDE010000033">
    <property type="protein sequence ID" value="MBQ0961597.1"/>
    <property type="molecule type" value="Genomic_DNA"/>
</dbReference>
<keyword evidence="2" id="KW-0004">4Fe-4S</keyword>
<evidence type="ECO:0000313" key="10">
    <source>
        <dbReference type="Proteomes" id="UP000678374"/>
    </source>
</evidence>
<dbReference type="RefSeq" id="WP_210804284.1">
    <property type="nucleotide sequence ID" value="NZ_JAGQDE010000033.1"/>
</dbReference>
<evidence type="ECO:0000256" key="2">
    <source>
        <dbReference type="ARBA" id="ARBA00022485"/>
    </source>
</evidence>
<protein>
    <submittedName>
        <fullName evidence="9">4Fe-4S binding protein</fullName>
    </submittedName>
</protein>
<name>A0A940YRK3_9BURK</name>
<dbReference type="Pfam" id="PF12801">
    <property type="entry name" value="Fer4_5"/>
    <property type="match status" value="2"/>
</dbReference>
<evidence type="ECO:0000259" key="8">
    <source>
        <dbReference type="Pfam" id="PF12801"/>
    </source>
</evidence>
<feature type="domain" description="4Fe-4S ferredoxin-type" evidence="8">
    <location>
        <begin position="179"/>
        <end position="211"/>
    </location>
</feature>
<evidence type="ECO:0000256" key="7">
    <source>
        <dbReference type="SAM" id="Phobius"/>
    </source>
</evidence>
<dbReference type="Proteomes" id="UP000678374">
    <property type="component" value="Unassembled WGS sequence"/>
</dbReference>
<keyword evidence="4" id="KW-0249">Electron transport</keyword>
<evidence type="ECO:0000256" key="6">
    <source>
        <dbReference type="ARBA" id="ARBA00023014"/>
    </source>
</evidence>
<dbReference type="GO" id="GO:0046872">
    <property type="term" value="F:metal ion binding"/>
    <property type="evidence" value="ECO:0007669"/>
    <property type="project" value="UniProtKB-KW"/>
</dbReference>
<dbReference type="AlphaFoldDB" id="A0A940YRK3"/>
<dbReference type="GO" id="GO:0005886">
    <property type="term" value="C:plasma membrane"/>
    <property type="evidence" value="ECO:0007669"/>
    <property type="project" value="TreeGrafter"/>
</dbReference>
<evidence type="ECO:0000256" key="5">
    <source>
        <dbReference type="ARBA" id="ARBA00023004"/>
    </source>
</evidence>
<proteinExistence type="predicted"/>
<accession>A0A940YRK3</accession>
<keyword evidence="5" id="KW-0408">Iron</keyword>
<dbReference type="InterPro" id="IPR051684">
    <property type="entry name" value="Electron_Trans/Redox"/>
</dbReference>